<dbReference type="Proteomes" id="UP000318081">
    <property type="component" value="Chromosome"/>
</dbReference>
<reference evidence="1 2" key="1">
    <citation type="submission" date="2019-02" db="EMBL/GenBank/DDBJ databases">
        <title>Deep-cultivation of Planctomycetes and their phenomic and genomic characterization uncovers novel biology.</title>
        <authorList>
            <person name="Wiegand S."/>
            <person name="Jogler M."/>
            <person name="Boedeker C."/>
            <person name="Pinto D."/>
            <person name="Vollmers J."/>
            <person name="Rivas-Marin E."/>
            <person name="Kohn T."/>
            <person name="Peeters S.H."/>
            <person name="Heuer A."/>
            <person name="Rast P."/>
            <person name="Oberbeckmann S."/>
            <person name="Bunk B."/>
            <person name="Jeske O."/>
            <person name="Meyerdierks A."/>
            <person name="Storesund J.E."/>
            <person name="Kallscheuer N."/>
            <person name="Luecker S."/>
            <person name="Lage O.M."/>
            <person name="Pohl T."/>
            <person name="Merkel B.J."/>
            <person name="Hornburger P."/>
            <person name="Mueller R.-W."/>
            <person name="Bruemmer F."/>
            <person name="Labrenz M."/>
            <person name="Spormann A.M."/>
            <person name="Op den Camp H."/>
            <person name="Overmann J."/>
            <person name="Amann R."/>
            <person name="Jetten M.S.M."/>
            <person name="Mascher T."/>
            <person name="Medema M.H."/>
            <person name="Devos D.P."/>
            <person name="Kaster A.-K."/>
            <person name="Ovreas L."/>
            <person name="Rohde M."/>
            <person name="Galperin M.Y."/>
            <person name="Jogler C."/>
        </authorList>
    </citation>
    <scope>NUCLEOTIDE SEQUENCE [LARGE SCALE GENOMIC DNA]</scope>
    <source>
        <strain evidence="1 2">TBK1r</strain>
    </source>
</reference>
<protein>
    <submittedName>
        <fullName evidence="1">Uncharacterized protein</fullName>
    </submittedName>
</protein>
<gene>
    <name evidence="1" type="ORF">TBK1r_02240</name>
</gene>
<accession>A0ABX5XN24</accession>
<evidence type="ECO:0000313" key="2">
    <source>
        <dbReference type="Proteomes" id="UP000318081"/>
    </source>
</evidence>
<proteinExistence type="predicted"/>
<name>A0ABX5XN24_9BACT</name>
<organism evidence="1 2">
    <name type="scientific">Stieleria magnilauensis</name>
    <dbReference type="NCBI Taxonomy" id="2527963"/>
    <lineage>
        <taxon>Bacteria</taxon>
        <taxon>Pseudomonadati</taxon>
        <taxon>Planctomycetota</taxon>
        <taxon>Planctomycetia</taxon>
        <taxon>Pirellulales</taxon>
        <taxon>Pirellulaceae</taxon>
        <taxon>Stieleria</taxon>
    </lineage>
</organism>
<keyword evidence="2" id="KW-1185">Reference proteome</keyword>
<sequence length="46" mass="4824">MRILSNFGTELQPPGGADVYIEGVQGIGTLFARGKSGELTQGTFPL</sequence>
<dbReference type="EMBL" id="CP036432">
    <property type="protein sequence ID" value="QDV81309.1"/>
    <property type="molecule type" value="Genomic_DNA"/>
</dbReference>
<evidence type="ECO:0000313" key="1">
    <source>
        <dbReference type="EMBL" id="QDV81309.1"/>
    </source>
</evidence>